<dbReference type="GO" id="GO:0022857">
    <property type="term" value="F:transmembrane transporter activity"/>
    <property type="evidence" value="ECO:0007669"/>
    <property type="project" value="TreeGrafter"/>
</dbReference>
<dbReference type="EMBL" id="FYEH01000001">
    <property type="protein sequence ID" value="SNB55757.1"/>
    <property type="molecule type" value="Genomic_DNA"/>
</dbReference>
<dbReference type="PANTHER" id="PTHR24220">
    <property type="entry name" value="IMPORT ATP-BINDING PROTEIN"/>
    <property type="match status" value="1"/>
</dbReference>
<dbReference type="InterPro" id="IPR015854">
    <property type="entry name" value="ABC_transpr_LolD-like"/>
</dbReference>
<dbReference type="PROSITE" id="PS50893">
    <property type="entry name" value="ABC_TRANSPORTER_2"/>
    <property type="match status" value="1"/>
</dbReference>
<evidence type="ECO:0000256" key="3">
    <source>
        <dbReference type="ARBA" id="ARBA00022840"/>
    </source>
</evidence>
<dbReference type="GO" id="GO:0016887">
    <property type="term" value="F:ATP hydrolysis activity"/>
    <property type="evidence" value="ECO:0007669"/>
    <property type="project" value="InterPro"/>
</dbReference>
<keyword evidence="6" id="KW-1185">Reference proteome</keyword>
<dbReference type="GO" id="GO:0089705">
    <property type="term" value="P:protein localization to outer membrane"/>
    <property type="evidence" value="ECO:0007669"/>
    <property type="project" value="TreeGrafter"/>
</dbReference>
<dbReference type="GO" id="GO:0044874">
    <property type="term" value="P:lipoprotein localization to outer membrane"/>
    <property type="evidence" value="ECO:0007669"/>
    <property type="project" value="TreeGrafter"/>
</dbReference>
<dbReference type="GO" id="GO:0005524">
    <property type="term" value="F:ATP binding"/>
    <property type="evidence" value="ECO:0007669"/>
    <property type="project" value="UniProtKB-KW"/>
</dbReference>
<reference evidence="5 6" key="1">
    <citation type="submission" date="2017-06" db="EMBL/GenBank/DDBJ databases">
        <authorList>
            <person name="Kim H.J."/>
            <person name="Triplett B.A."/>
        </authorList>
    </citation>
    <scope>NUCLEOTIDE SEQUENCE [LARGE SCALE GENOMIC DNA]</scope>
    <source>
        <strain evidence="5 6">B29T1</strain>
    </source>
</reference>
<sequence>MLTLDDVALRRDASFELVVRHFAVAPGEAVAIVGQSGSGKSTCLDIMAGILKPDRAQRFTFHHAEDAPISLADLWQRHDRGGLRNWRARHLGYVLQTGGLVPFLSLADNVGLPLRLLGRREPGRVQELLQALGLDGLGRRKPRHVSIGQRQRAALARALAARPALLLADEPTASLDRDSAETVMGLLTSAARRENAALVMVTHDRDLAVRHGLRIATCASGGALGLSVLDDRETN</sequence>
<protein>
    <submittedName>
        <fullName evidence="5">Putative ABC transport system ATP-binding protein</fullName>
    </submittedName>
</protein>
<dbReference type="SUPFAM" id="SSF52540">
    <property type="entry name" value="P-loop containing nucleoside triphosphate hydrolases"/>
    <property type="match status" value="1"/>
</dbReference>
<dbReference type="RefSeq" id="WP_165769380.1">
    <property type="nucleotide sequence ID" value="NZ_FYEH01000001.1"/>
</dbReference>
<proteinExistence type="inferred from homology"/>
<evidence type="ECO:0000313" key="6">
    <source>
        <dbReference type="Proteomes" id="UP000197065"/>
    </source>
</evidence>
<evidence type="ECO:0000259" key="4">
    <source>
        <dbReference type="PROSITE" id="PS50893"/>
    </source>
</evidence>
<dbReference type="PANTHER" id="PTHR24220:SF689">
    <property type="entry name" value="LIPOPROTEIN-RELEASING SYSTEM ATP-BINDING PROTEIN LOLD"/>
    <property type="match status" value="1"/>
</dbReference>
<dbReference type="Pfam" id="PF00005">
    <property type="entry name" value="ABC_tran"/>
    <property type="match status" value="1"/>
</dbReference>
<evidence type="ECO:0000256" key="1">
    <source>
        <dbReference type="ARBA" id="ARBA00005417"/>
    </source>
</evidence>
<comment type="similarity">
    <text evidence="1">Belongs to the ABC transporter superfamily.</text>
</comment>
<dbReference type="AlphaFoldDB" id="A0A212Q8X0"/>
<name>A0A212Q8X0_9PROT</name>
<dbReference type="Proteomes" id="UP000197065">
    <property type="component" value="Unassembled WGS sequence"/>
</dbReference>
<dbReference type="InterPro" id="IPR027417">
    <property type="entry name" value="P-loop_NTPase"/>
</dbReference>
<dbReference type="GO" id="GO:0005886">
    <property type="term" value="C:plasma membrane"/>
    <property type="evidence" value="ECO:0007669"/>
    <property type="project" value="TreeGrafter"/>
</dbReference>
<evidence type="ECO:0000313" key="5">
    <source>
        <dbReference type="EMBL" id="SNB55757.1"/>
    </source>
</evidence>
<dbReference type="Gene3D" id="3.40.50.300">
    <property type="entry name" value="P-loop containing nucleotide triphosphate hydrolases"/>
    <property type="match status" value="1"/>
</dbReference>
<dbReference type="InterPro" id="IPR003439">
    <property type="entry name" value="ABC_transporter-like_ATP-bd"/>
</dbReference>
<feature type="domain" description="ABC transporter" evidence="4">
    <location>
        <begin position="2"/>
        <end position="235"/>
    </location>
</feature>
<organism evidence="5 6">
    <name type="scientific">Arboricoccus pini</name>
    <dbReference type="NCBI Taxonomy" id="1963835"/>
    <lineage>
        <taxon>Bacteria</taxon>
        <taxon>Pseudomonadati</taxon>
        <taxon>Pseudomonadota</taxon>
        <taxon>Alphaproteobacteria</taxon>
        <taxon>Geminicoccales</taxon>
        <taxon>Geminicoccaceae</taxon>
        <taxon>Arboricoccus</taxon>
    </lineage>
</organism>
<evidence type="ECO:0000256" key="2">
    <source>
        <dbReference type="ARBA" id="ARBA00022741"/>
    </source>
</evidence>
<accession>A0A212Q8X0</accession>
<dbReference type="InterPro" id="IPR003593">
    <property type="entry name" value="AAA+_ATPase"/>
</dbReference>
<dbReference type="SMART" id="SM00382">
    <property type="entry name" value="AAA"/>
    <property type="match status" value="1"/>
</dbReference>
<keyword evidence="2" id="KW-0547">Nucleotide-binding</keyword>
<keyword evidence="3 5" id="KW-0067">ATP-binding</keyword>
<gene>
    <name evidence="5" type="ORF">SAMN07250955_101499</name>
</gene>